<dbReference type="RefSeq" id="WP_407068873.1">
    <property type="nucleotide sequence ID" value="NZ_JBJJXE010000004.1"/>
</dbReference>
<dbReference type="PANTHER" id="PTHR14021">
    <property type="entry name" value="IRON-SULFUR CLUSTER CO-CHAPERONE PROTEIN HSCB"/>
    <property type="match status" value="1"/>
</dbReference>
<keyword evidence="6" id="KW-1185">Reference proteome</keyword>
<proteinExistence type="inferred from homology"/>
<dbReference type="Pfam" id="PF07743">
    <property type="entry name" value="HSCB_C"/>
    <property type="match status" value="1"/>
</dbReference>
<dbReference type="SUPFAM" id="SSF47144">
    <property type="entry name" value="HSC20 (HSCB), C-terminal oligomerisation domain"/>
    <property type="match status" value="1"/>
</dbReference>
<dbReference type="SUPFAM" id="SSF46565">
    <property type="entry name" value="Chaperone J-domain"/>
    <property type="match status" value="1"/>
</dbReference>
<comment type="similarity">
    <text evidence="1">Belongs to the HscB family.</text>
</comment>
<dbReference type="Gene3D" id="1.20.1280.20">
    <property type="entry name" value="HscB, C-terminal domain"/>
    <property type="match status" value="1"/>
</dbReference>
<dbReference type="InterPro" id="IPR004640">
    <property type="entry name" value="HscB"/>
</dbReference>
<evidence type="ECO:0000256" key="1">
    <source>
        <dbReference type="ARBA" id="ARBA00010476"/>
    </source>
</evidence>
<evidence type="ECO:0000256" key="3">
    <source>
        <dbReference type="ARBA" id="ARBA00025596"/>
    </source>
</evidence>
<dbReference type="InterPro" id="IPR001623">
    <property type="entry name" value="DnaJ_domain"/>
</dbReference>
<name>A0ABW8U805_9GAMM</name>
<evidence type="ECO:0000313" key="6">
    <source>
        <dbReference type="Proteomes" id="UP001624684"/>
    </source>
</evidence>
<keyword evidence="2" id="KW-0143">Chaperone</keyword>
<dbReference type="CDD" id="cd06257">
    <property type="entry name" value="DnaJ"/>
    <property type="match status" value="1"/>
</dbReference>
<feature type="domain" description="J" evidence="4">
    <location>
        <begin position="6"/>
        <end position="73"/>
    </location>
</feature>
<dbReference type="Proteomes" id="UP001624684">
    <property type="component" value="Unassembled WGS sequence"/>
</dbReference>
<sequence length="176" mass="20192">MQSNNHFFEMFGLPIAFNIDQTALKNSFLQLQKQHHPDHVNDTTSAEKNAALINHAFDILSNHDSRAAYLLELANVDFNADQSICDESFLMQMMAHRMDLEDAILEQNFEQIQEVGMQVSKLLSDIAEQFDFAYLNQDWPAAKTQAQKLKFLSNLHKDCMCALIQLPNHSDDDLYV</sequence>
<dbReference type="NCBIfam" id="TIGR00714">
    <property type="entry name" value="hscB"/>
    <property type="match status" value="1"/>
</dbReference>
<dbReference type="InterPro" id="IPR036386">
    <property type="entry name" value="HscB_C_sf"/>
</dbReference>
<comment type="caution">
    <text evidence="5">The sequence shown here is derived from an EMBL/GenBank/DDBJ whole genome shotgun (WGS) entry which is preliminary data.</text>
</comment>
<dbReference type="SMART" id="SM00271">
    <property type="entry name" value="DnaJ"/>
    <property type="match status" value="1"/>
</dbReference>
<dbReference type="PANTHER" id="PTHR14021:SF15">
    <property type="entry name" value="IRON-SULFUR CLUSTER CO-CHAPERONE PROTEIN HSCB"/>
    <property type="match status" value="1"/>
</dbReference>
<accession>A0ABW8U805</accession>
<dbReference type="Gene3D" id="1.10.287.110">
    <property type="entry name" value="DnaJ domain"/>
    <property type="match status" value="1"/>
</dbReference>
<dbReference type="PROSITE" id="PS50076">
    <property type="entry name" value="DNAJ_2"/>
    <property type="match status" value="1"/>
</dbReference>
<dbReference type="Pfam" id="PF00226">
    <property type="entry name" value="DnaJ"/>
    <property type="match status" value="1"/>
</dbReference>
<evidence type="ECO:0000259" key="4">
    <source>
        <dbReference type="PROSITE" id="PS50076"/>
    </source>
</evidence>
<comment type="function">
    <text evidence="3">Co-chaperone involved in the maturation of iron-sulfur cluster-containing proteins. Seems to help targeting proteins to be folded toward HscA.</text>
</comment>
<evidence type="ECO:0000256" key="2">
    <source>
        <dbReference type="ARBA" id="ARBA00023186"/>
    </source>
</evidence>
<reference evidence="5 6" key="1">
    <citation type="submission" date="2024-11" db="EMBL/GenBank/DDBJ databases">
        <title>First Report of Moraxella oculi in Brazil in an Infectious Bovine Keratoconjunctivitis Outbreak.</title>
        <authorList>
            <person name="Carvalho C.V."/>
            <person name="Domingues R."/>
            <person name="Coutinho C."/>
            <person name="Honorio N.T.B.S."/>
            <person name="Faza D.R.L.R."/>
            <person name="Carvalho W.A."/>
            <person name="Machado A.B.F."/>
            <person name="Martins M.F."/>
            <person name="Gaspar E.B."/>
        </authorList>
    </citation>
    <scope>NUCLEOTIDE SEQUENCE [LARGE SCALE GENOMIC DNA]</scope>
    <source>
        <strain evidence="5 6">2117LE</strain>
    </source>
</reference>
<protein>
    <submittedName>
        <fullName evidence="5">Fe-S protein assembly co-chaperone HscB</fullName>
    </submittedName>
</protein>
<dbReference type="InterPro" id="IPR009073">
    <property type="entry name" value="HscB_oligo_C"/>
</dbReference>
<evidence type="ECO:0000313" key="5">
    <source>
        <dbReference type="EMBL" id="MFL1732194.1"/>
    </source>
</evidence>
<organism evidence="5 6">
    <name type="scientific">Moraxella oculi</name>
    <dbReference type="NCBI Taxonomy" id="2940516"/>
    <lineage>
        <taxon>Bacteria</taxon>
        <taxon>Pseudomonadati</taxon>
        <taxon>Pseudomonadota</taxon>
        <taxon>Gammaproteobacteria</taxon>
        <taxon>Moraxellales</taxon>
        <taxon>Moraxellaceae</taxon>
        <taxon>Moraxella</taxon>
    </lineage>
</organism>
<gene>
    <name evidence="5" type="primary">hscB</name>
    <name evidence="5" type="ORF">ACJHVH_04160</name>
</gene>
<dbReference type="EMBL" id="JBJJXE010000004">
    <property type="protein sequence ID" value="MFL1732194.1"/>
    <property type="molecule type" value="Genomic_DNA"/>
</dbReference>
<dbReference type="InterPro" id="IPR036869">
    <property type="entry name" value="J_dom_sf"/>
</dbReference>